<feature type="transmembrane region" description="Helical" evidence="6">
    <location>
        <begin position="187"/>
        <end position="209"/>
    </location>
</feature>
<dbReference type="SUPFAM" id="SSF103473">
    <property type="entry name" value="MFS general substrate transporter"/>
    <property type="match status" value="1"/>
</dbReference>
<protein>
    <submittedName>
        <fullName evidence="8">Putative mfs transporter protein</fullName>
    </submittedName>
</protein>
<dbReference type="FunFam" id="1.20.1250.20:FF:000013">
    <property type="entry name" value="MFS general substrate transporter"/>
    <property type="match status" value="1"/>
</dbReference>
<dbReference type="OrthoDB" id="2985014at2759"/>
<evidence type="ECO:0000256" key="3">
    <source>
        <dbReference type="ARBA" id="ARBA00022692"/>
    </source>
</evidence>
<dbReference type="Pfam" id="PF07690">
    <property type="entry name" value="MFS_1"/>
    <property type="match status" value="1"/>
</dbReference>
<feature type="transmembrane region" description="Helical" evidence="6">
    <location>
        <begin position="155"/>
        <end position="175"/>
    </location>
</feature>
<feature type="transmembrane region" description="Helical" evidence="6">
    <location>
        <begin position="382"/>
        <end position="403"/>
    </location>
</feature>
<feature type="transmembrane region" description="Helical" evidence="6">
    <location>
        <begin position="415"/>
        <end position="436"/>
    </location>
</feature>
<proteinExistence type="predicted"/>
<dbReference type="RefSeq" id="XP_007916834.1">
    <property type="nucleotide sequence ID" value="XM_007918643.1"/>
</dbReference>
<evidence type="ECO:0000313" key="8">
    <source>
        <dbReference type="EMBL" id="EON98417.1"/>
    </source>
</evidence>
<dbReference type="EMBL" id="KB933218">
    <property type="protein sequence ID" value="EON98417.1"/>
    <property type="molecule type" value="Genomic_DNA"/>
</dbReference>
<keyword evidence="5 6" id="KW-0472">Membrane</keyword>
<dbReference type="PANTHER" id="PTHR43791:SF50">
    <property type="entry name" value="TRANSPORTER, PUTATIVE (AFU_ORTHOLOGUE AFUA_2G00840)-RELATED"/>
    <property type="match status" value="1"/>
</dbReference>
<dbReference type="eggNOG" id="KOG2533">
    <property type="taxonomic scope" value="Eukaryota"/>
</dbReference>
<evidence type="ECO:0000313" key="9">
    <source>
        <dbReference type="Proteomes" id="UP000014074"/>
    </source>
</evidence>
<evidence type="ECO:0000259" key="7">
    <source>
        <dbReference type="PROSITE" id="PS50850"/>
    </source>
</evidence>
<comment type="subcellular location">
    <subcellularLocation>
        <location evidence="1">Membrane</location>
        <topology evidence="1">Multi-pass membrane protein</topology>
    </subcellularLocation>
</comment>
<organism evidence="8 9">
    <name type="scientific">Phaeoacremonium minimum (strain UCR-PA7)</name>
    <name type="common">Esca disease fungus</name>
    <name type="synonym">Togninia minima</name>
    <dbReference type="NCBI Taxonomy" id="1286976"/>
    <lineage>
        <taxon>Eukaryota</taxon>
        <taxon>Fungi</taxon>
        <taxon>Dikarya</taxon>
        <taxon>Ascomycota</taxon>
        <taxon>Pezizomycotina</taxon>
        <taxon>Sordariomycetes</taxon>
        <taxon>Sordariomycetidae</taxon>
        <taxon>Togniniales</taxon>
        <taxon>Togniniaceae</taxon>
        <taxon>Phaeoacremonium</taxon>
    </lineage>
</organism>
<dbReference type="FunFam" id="1.20.1250.20:FF:000188">
    <property type="entry name" value="MFS general substrate transporter"/>
    <property type="match status" value="1"/>
</dbReference>
<evidence type="ECO:0000256" key="1">
    <source>
        <dbReference type="ARBA" id="ARBA00004141"/>
    </source>
</evidence>
<dbReference type="KEGG" id="tmn:UCRPA7_6102"/>
<dbReference type="Gene3D" id="1.20.1250.20">
    <property type="entry name" value="MFS general substrate transporter like domains"/>
    <property type="match status" value="2"/>
</dbReference>
<dbReference type="AlphaFoldDB" id="R8BGR3"/>
<dbReference type="InterPro" id="IPR020846">
    <property type="entry name" value="MFS_dom"/>
</dbReference>
<feature type="transmembrane region" description="Helical" evidence="6">
    <location>
        <begin position="356"/>
        <end position="376"/>
    </location>
</feature>
<dbReference type="PROSITE" id="PS50850">
    <property type="entry name" value="MFS"/>
    <property type="match status" value="1"/>
</dbReference>
<dbReference type="InterPro" id="IPR011701">
    <property type="entry name" value="MFS"/>
</dbReference>
<keyword evidence="4 6" id="KW-1133">Transmembrane helix</keyword>
<accession>R8BGR3</accession>
<dbReference type="Proteomes" id="UP000014074">
    <property type="component" value="Unassembled WGS sequence"/>
</dbReference>
<evidence type="ECO:0000256" key="6">
    <source>
        <dbReference type="SAM" id="Phobius"/>
    </source>
</evidence>
<dbReference type="GO" id="GO:0016020">
    <property type="term" value="C:membrane"/>
    <property type="evidence" value="ECO:0007669"/>
    <property type="project" value="UniProtKB-SubCell"/>
</dbReference>
<evidence type="ECO:0000256" key="2">
    <source>
        <dbReference type="ARBA" id="ARBA00022448"/>
    </source>
</evidence>
<keyword evidence="2" id="KW-0813">Transport</keyword>
<feature type="transmembrane region" description="Helical" evidence="6">
    <location>
        <begin position="100"/>
        <end position="119"/>
    </location>
</feature>
<keyword evidence="3 6" id="KW-0812">Transmembrane</keyword>
<evidence type="ECO:0000256" key="5">
    <source>
        <dbReference type="ARBA" id="ARBA00023136"/>
    </source>
</evidence>
<dbReference type="HOGENOM" id="CLU_001265_0_1_1"/>
<feature type="domain" description="Major facilitator superfamily (MFS) profile" evidence="7">
    <location>
        <begin position="61"/>
        <end position="507"/>
    </location>
</feature>
<keyword evidence="9" id="KW-1185">Reference proteome</keyword>
<reference evidence="9" key="1">
    <citation type="journal article" date="2013" name="Genome Announc.">
        <title>Draft genome sequence of the ascomycete Phaeoacremonium aleophilum strain UCR-PA7, a causal agent of the esca disease complex in grapevines.</title>
        <authorList>
            <person name="Blanco-Ulate B."/>
            <person name="Rolshausen P."/>
            <person name="Cantu D."/>
        </authorList>
    </citation>
    <scope>NUCLEOTIDE SEQUENCE [LARGE SCALE GENOMIC DNA]</scope>
    <source>
        <strain evidence="9">UCR-PA7</strain>
    </source>
</reference>
<evidence type="ECO:0000256" key="4">
    <source>
        <dbReference type="ARBA" id="ARBA00022989"/>
    </source>
</evidence>
<feature type="transmembrane region" description="Helical" evidence="6">
    <location>
        <begin position="326"/>
        <end position="344"/>
    </location>
</feature>
<feature type="transmembrane region" description="Helical" evidence="6">
    <location>
        <begin position="290"/>
        <end position="314"/>
    </location>
</feature>
<feature type="transmembrane region" description="Helical" evidence="6">
    <location>
        <begin position="448"/>
        <end position="471"/>
    </location>
</feature>
<feature type="transmembrane region" description="Helical" evidence="6">
    <location>
        <begin position="221"/>
        <end position="241"/>
    </location>
</feature>
<gene>
    <name evidence="8" type="ORF">UCRPA7_6102</name>
</gene>
<sequence>MTATDVENAAALAAKRPSVSGDEPVDNEIDTAKGVLADLPASMSIDPVAERKLLWKFDLRILPTLAVMYLFNGLDKGNMGNAKTAGLEETLGLKGNQYNILLSVFFIPYVLSAPFLGIIGKKFGPSRVLPCMMFLYGSMTLLTAAAKNFGGLFALRWFVGVGESAFFPLVIYYQTTFYRRGELARRLAIFYAASGIANAFSGLLAFGTFQIRGGALAPWKYLFVVEGAGTVLMAIFAFFYLPYNGATAHFLSAEEKELAHYRLQMDSSSVVNEKFVLRDAVSIFRQPTTWVVLIIEMCVGVPLQSVNLYLPVIIKRLGYSTIKTNLYTVAPNVTGSVMLLLLAFSSDFTRLRFPFVALGFTFTLTGFIIYACVDVVSQLHVAYFACFMMCWGTAAPSVLLDTWFNNNIANENKRVMLTTVAVPVANIMGLVSSNIFVNKDAPKYFPALITTACFGATGLVLTLSLGAWMIFDNKRRDARDGKTMSAKEIPTELLAEGPSSRNYRWHL</sequence>
<dbReference type="GO" id="GO:0022857">
    <property type="term" value="F:transmembrane transporter activity"/>
    <property type="evidence" value="ECO:0007669"/>
    <property type="project" value="InterPro"/>
</dbReference>
<name>R8BGR3_PHAM7</name>
<dbReference type="InterPro" id="IPR036259">
    <property type="entry name" value="MFS_trans_sf"/>
</dbReference>
<dbReference type="GeneID" id="19326725"/>
<dbReference type="PANTHER" id="PTHR43791">
    <property type="entry name" value="PERMEASE-RELATED"/>
    <property type="match status" value="1"/>
</dbReference>